<feature type="compositionally biased region" description="Low complexity" evidence="1">
    <location>
        <begin position="365"/>
        <end position="397"/>
    </location>
</feature>
<dbReference type="PANTHER" id="PTHR42899">
    <property type="entry name" value="SPERMATOGENESIS-ASSOCIATED PROTEIN 20"/>
    <property type="match status" value="1"/>
</dbReference>
<dbReference type="InterPro" id="IPR008928">
    <property type="entry name" value="6-hairpin_glycosidase_sf"/>
</dbReference>
<sequence length="771" mass="84006">MSTPTDRNRLSAEASPYLRQHADNPVNWQPWDDRAFETAAEHDVPVFVSVGYAACHWCHVMEEESFSDPEVAETLNESFVPVKVDREERPDVDDVLMTVCQLVSGGGGWPLSAWCTPDGKPFYVGTYFPREPTRGRPGFRELCERIADSWSDPEQRSEMESRADQWMAAARDEVESVPDQPGDPPGTGILEEAAATAVRGYDEEHGGFGTSGPKFPQPRRIDLLLRAGAAADHTGDPSGHAGDPSGHATDAERESGNAERSPSTRAATGTLDAMVAGGLYDHVGGGFHRYATDRSWTVPHFEKMLYDNAELPRVLLDAFQLTGNPRYGLVAQETFAFLDRELSHPDGGFFSTLDARSVPPASRRNATTNATDAAGATDTPGAAEATDATDATESSPDPVEGAFYTWTPEEIEAVLDEPAASLVCDRYGVTSAGNFERGTTVLTESSSIGELAGEHGFDRATVRERLREARVDLYEARERRPRPRRDEKVLAGWNGRTISAFAAGARALDPRLADRATTALEFVRDRLWDADARRLDRRWIDGDRKGPGYLDDYAFLARGAFDTYQVTGRPDHLGFAIELADRIVADFYDENAGTIYSVPSDRGDGAAGPSDLSVRPQSLTDRSLPSSVGVAVGLLAELDGFVTDRPYRDVAEAVLETHADRISGRPLEHASLVLAADRVANGGIELVFAGDERPDSWWEALSNRFLPGAVFAPRPATADATAEWCREIGLEEVPPVWDGREAIDGEPTVYACRGFACSPPKTDVEAALDWL</sequence>
<dbReference type="CDD" id="cd02955">
    <property type="entry name" value="SSP411"/>
    <property type="match status" value="1"/>
</dbReference>
<evidence type="ECO:0000256" key="1">
    <source>
        <dbReference type="SAM" id="MobiDB-lite"/>
    </source>
</evidence>
<dbReference type="Pfam" id="PF03190">
    <property type="entry name" value="Thioredox_DsbH"/>
    <property type="match status" value="1"/>
</dbReference>
<evidence type="ECO:0000313" key="3">
    <source>
        <dbReference type="EMBL" id="SDY09144.1"/>
    </source>
</evidence>
<protein>
    <recommendedName>
        <fullName evidence="2">Spermatogenesis-associated protein 20-like TRX domain-containing protein</fullName>
    </recommendedName>
</protein>
<dbReference type="RefSeq" id="WP_092731335.1">
    <property type="nucleotide sequence ID" value="NZ_FNPC01000003.1"/>
</dbReference>
<dbReference type="GO" id="GO:0005975">
    <property type="term" value="P:carbohydrate metabolic process"/>
    <property type="evidence" value="ECO:0007669"/>
    <property type="project" value="InterPro"/>
</dbReference>
<keyword evidence="4" id="KW-1185">Reference proteome</keyword>
<dbReference type="InterPro" id="IPR004879">
    <property type="entry name" value="Ssp411-like_TRX"/>
</dbReference>
<dbReference type="InterPro" id="IPR024705">
    <property type="entry name" value="Ssp411"/>
</dbReference>
<dbReference type="SUPFAM" id="SSF52833">
    <property type="entry name" value="Thioredoxin-like"/>
    <property type="match status" value="1"/>
</dbReference>
<dbReference type="Proteomes" id="UP000199079">
    <property type="component" value="Unassembled WGS sequence"/>
</dbReference>
<reference evidence="4" key="1">
    <citation type="submission" date="2016-10" db="EMBL/GenBank/DDBJ databases">
        <authorList>
            <person name="Varghese N."/>
            <person name="Submissions S."/>
        </authorList>
    </citation>
    <scope>NUCLEOTIDE SEQUENCE [LARGE SCALE GENOMIC DNA]</scope>
    <source>
        <strain evidence="4">DC30,IBRC 10041,KCTC 4046</strain>
    </source>
</reference>
<feature type="compositionally biased region" description="Polar residues" evidence="1">
    <location>
        <begin position="258"/>
        <end position="267"/>
    </location>
</feature>
<evidence type="ECO:0000259" key="2">
    <source>
        <dbReference type="Pfam" id="PF03190"/>
    </source>
</evidence>
<dbReference type="Gene3D" id="1.50.10.10">
    <property type="match status" value="1"/>
</dbReference>
<accession>A0A1H3H319</accession>
<dbReference type="Gene3D" id="3.40.30.10">
    <property type="entry name" value="Glutaredoxin"/>
    <property type="match status" value="1"/>
</dbReference>
<feature type="region of interest" description="Disordered" evidence="1">
    <location>
        <begin position="231"/>
        <end position="267"/>
    </location>
</feature>
<dbReference type="AlphaFoldDB" id="A0A1H3H319"/>
<dbReference type="PIRSF" id="PIRSF006402">
    <property type="entry name" value="UCP006402_thioredoxin"/>
    <property type="match status" value="1"/>
</dbReference>
<gene>
    <name evidence="3" type="ORF">SAMN05216564_10373</name>
</gene>
<dbReference type="PANTHER" id="PTHR42899:SF1">
    <property type="entry name" value="SPERMATOGENESIS-ASSOCIATED PROTEIN 20"/>
    <property type="match status" value="1"/>
</dbReference>
<feature type="region of interest" description="Disordered" evidence="1">
    <location>
        <begin position="598"/>
        <end position="620"/>
    </location>
</feature>
<proteinExistence type="predicted"/>
<feature type="domain" description="Spermatogenesis-associated protein 20-like TRX" evidence="2">
    <location>
        <begin position="8"/>
        <end position="168"/>
    </location>
</feature>
<name>A0A1H3H319_9EURY</name>
<dbReference type="EMBL" id="FNPC01000003">
    <property type="protein sequence ID" value="SDY09144.1"/>
    <property type="molecule type" value="Genomic_DNA"/>
</dbReference>
<dbReference type="OrthoDB" id="28016at2157"/>
<organism evidence="3 4">
    <name type="scientific">Halopenitus persicus</name>
    <dbReference type="NCBI Taxonomy" id="1048396"/>
    <lineage>
        <taxon>Archaea</taxon>
        <taxon>Methanobacteriati</taxon>
        <taxon>Methanobacteriota</taxon>
        <taxon>Stenosarchaea group</taxon>
        <taxon>Halobacteria</taxon>
        <taxon>Halobacteriales</taxon>
        <taxon>Haloferacaceae</taxon>
        <taxon>Halopenitus</taxon>
    </lineage>
</organism>
<dbReference type="SUPFAM" id="SSF48208">
    <property type="entry name" value="Six-hairpin glycosidases"/>
    <property type="match status" value="1"/>
</dbReference>
<feature type="region of interest" description="Disordered" evidence="1">
    <location>
        <begin position="353"/>
        <end position="402"/>
    </location>
</feature>
<dbReference type="InterPro" id="IPR012341">
    <property type="entry name" value="6hp_glycosidase-like_sf"/>
</dbReference>
<dbReference type="InterPro" id="IPR036249">
    <property type="entry name" value="Thioredoxin-like_sf"/>
</dbReference>
<evidence type="ECO:0000313" key="4">
    <source>
        <dbReference type="Proteomes" id="UP000199079"/>
    </source>
</evidence>